<feature type="domain" description="YjeF C-terminal" evidence="7">
    <location>
        <begin position="9"/>
        <end position="285"/>
    </location>
</feature>
<dbReference type="SUPFAM" id="SSF53613">
    <property type="entry name" value="Ribokinase-like"/>
    <property type="match status" value="1"/>
</dbReference>
<dbReference type="InterPro" id="IPR000631">
    <property type="entry name" value="CARKD"/>
</dbReference>
<comment type="subunit">
    <text evidence="6">Homotetramer.</text>
</comment>
<dbReference type="GO" id="GO:0052855">
    <property type="term" value="F:ADP-dependent NAD(P)H-hydrate dehydratase activity"/>
    <property type="evidence" value="ECO:0007669"/>
    <property type="project" value="UniProtKB-UniRule"/>
</dbReference>
<name>A0A1W9NWR7_UNCC3</name>
<dbReference type="GO" id="GO:0005524">
    <property type="term" value="F:ATP binding"/>
    <property type="evidence" value="ECO:0007669"/>
    <property type="project" value="UniProtKB-KW"/>
</dbReference>
<dbReference type="GO" id="GO:0046496">
    <property type="term" value="P:nicotinamide nucleotide metabolic process"/>
    <property type="evidence" value="ECO:0007669"/>
    <property type="project" value="UniProtKB-UniRule"/>
</dbReference>
<dbReference type="PANTHER" id="PTHR12592:SF0">
    <property type="entry name" value="ATP-DEPENDENT (S)-NAD(P)H-HYDRATE DEHYDRATASE"/>
    <property type="match status" value="1"/>
</dbReference>
<evidence type="ECO:0000256" key="3">
    <source>
        <dbReference type="ARBA" id="ARBA00022857"/>
    </source>
</evidence>
<comment type="cofactor">
    <cofactor evidence="6">
        <name>Mg(2+)</name>
        <dbReference type="ChEBI" id="CHEBI:18420"/>
    </cofactor>
</comment>
<keyword evidence="5 6" id="KW-0456">Lyase</keyword>
<gene>
    <name evidence="6" type="primary">nnrD</name>
    <name evidence="8" type="ORF">B5M47_03770</name>
</gene>
<dbReference type="PROSITE" id="PS51383">
    <property type="entry name" value="YJEF_C_3"/>
    <property type="match status" value="1"/>
</dbReference>
<dbReference type="EMBL" id="MZGJ01000032">
    <property type="protein sequence ID" value="OQX50509.1"/>
    <property type="molecule type" value="Genomic_DNA"/>
</dbReference>
<dbReference type="InterPro" id="IPR029056">
    <property type="entry name" value="Ribokinase-like"/>
</dbReference>
<comment type="similarity">
    <text evidence="6">Belongs to the NnrD/CARKD family.</text>
</comment>
<evidence type="ECO:0000256" key="1">
    <source>
        <dbReference type="ARBA" id="ARBA00022741"/>
    </source>
</evidence>
<keyword evidence="3 6" id="KW-0521">NADP</keyword>
<dbReference type="CDD" id="cd01171">
    <property type="entry name" value="YXKO-related"/>
    <property type="match status" value="1"/>
</dbReference>
<dbReference type="Gene3D" id="3.40.1190.20">
    <property type="match status" value="1"/>
</dbReference>
<protein>
    <recommendedName>
        <fullName evidence="6">ADP-dependent (S)-NAD(P)H-hydrate dehydratase</fullName>
        <ecNumber evidence="6">4.2.1.136</ecNumber>
    </recommendedName>
    <alternativeName>
        <fullName evidence="6">ADP-dependent NAD(P)HX dehydratase</fullName>
    </alternativeName>
</protein>
<dbReference type="Pfam" id="PF01256">
    <property type="entry name" value="Carb_kinase"/>
    <property type="match status" value="1"/>
</dbReference>
<sequence length="288" mass="30659">MIQDIPKVNQSIITKVFPPRKPAAHKNDFGHLLVIGGSKLYTGSPILNALAAYKTGTDLVTIVAPKRTADTAAAFSPDLITYPVEGDFFTPAHLDKVFELIQGKTAVVIGSGIGRRRETLTFVQEILARQTLPIVIDADAIYGLVGQHSLVKEKKFVLTPHAYEFQILTEAIPPAGLEERIELVKKWSVELTSTILLKGSQDIISDGQETMINETGNPFMTVGGSGDTLAGIYGGLLAQGVDEFDAGCAAAFINGAAGDLAAAQLGPGMLATDLLNFIPQVIMETLIS</sequence>
<evidence type="ECO:0000259" key="7">
    <source>
        <dbReference type="PROSITE" id="PS51383"/>
    </source>
</evidence>
<dbReference type="EC" id="4.2.1.136" evidence="6"/>
<comment type="caution">
    <text evidence="6">Lacks conserved residue(s) required for the propagation of feature annotation.</text>
</comment>
<evidence type="ECO:0000256" key="2">
    <source>
        <dbReference type="ARBA" id="ARBA00022840"/>
    </source>
</evidence>
<proteinExistence type="inferred from homology"/>
<evidence type="ECO:0000256" key="4">
    <source>
        <dbReference type="ARBA" id="ARBA00023027"/>
    </source>
</evidence>
<feature type="binding site" evidence="6">
    <location>
        <position position="226"/>
    </location>
    <ligand>
        <name>AMP</name>
        <dbReference type="ChEBI" id="CHEBI:456215"/>
    </ligand>
</feature>
<dbReference type="GO" id="GO:0110051">
    <property type="term" value="P:metabolite repair"/>
    <property type="evidence" value="ECO:0007669"/>
    <property type="project" value="TreeGrafter"/>
</dbReference>
<dbReference type="HAMAP" id="MF_01965">
    <property type="entry name" value="NADHX_dehydratase"/>
    <property type="match status" value="1"/>
</dbReference>
<keyword evidence="2 6" id="KW-0067">ATP-binding</keyword>
<evidence type="ECO:0000313" key="9">
    <source>
        <dbReference type="Proteomes" id="UP000192520"/>
    </source>
</evidence>
<dbReference type="NCBIfam" id="TIGR00196">
    <property type="entry name" value="yjeF_cterm"/>
    <property type="match status" value="1"/>
</dbReference>
<dbReference type="AlphaFoldDB" id="A0A1W9NWR7"/>
<feature type="binding site" evidence="6">
    <location>
        <position position="161"/>
    </location>
    <ligand>
        <name>(6S)-NADPHX</name>
        <dbReference type="ChEBI" id="CHEBI:64076"/>
    </ligand>
</feature>
<keyword evidence="1 6" id="KW-0547">Nucleotide-binding</keyword>
<accession>A0A1W9NWR7</accession>
<dbReference type="Proteomes" id="UP000192520">
    <property type="component" value="Unassembled WGS sequence"/>
</dbReference>
<keyword evidence="4 6" id="KW-0520">NAD</keyword>
<evidence type="ECO:0000256" key="5">
    <source>
        <dbReference type="ARBA" id="ARBA00023239"/>
    </source>
</evidence>
<feature type="binding site" evidence="6">
    <location>
        <position position="112"/>
    </location>
    <ligand>
        <name>(6S)-NADPHX</name>
        <dbReference type="ChEBI" id="CHEBI:64076"/>
    </ligand>
</feature>
<reference evidence="9" key="1">
    <citation type="submission" date="2017-03" db="EMBL/GenBank/DDBJ databases">
        <title>Novel pathways for hydrocarbon cycling and metabolic interdependencies in hydrothermal sediment communities.</title>
        <authorList>
            <person name="Dombrowski N."/>
            <person name="Seitz K."/>
            <person name="Teske A."/>
            <person name="Baker B."/>
        </authorList>
    </citation>
    <scope>NUCLEOTIDE SEQUENCE [LARGE SCALE GENOMIC DNA]</scope>
</reference>
<comment type="catalytic activity">
    <reaction evidence="6">
        <text>(6S)-NADPHX + ADP = AMP + phosphate + NADPH + H(+)</text>
        <dbReference type="Rhea" id="RHEA:32235"/>
        <dbReference type="ChEBI" id="CHEBI:15378"/>
        <dbReference type="ChEBI" id="CHEBI:43474"/>
        <dbReference type="ChEBI" id="CHEBI:57783"/>
        <dbReference type="ChEBI" id="CHEBI:64076"/>
        <dbReference type="ChEBI" id="CHEBI:456215"/>
        <dbReference type="ChEBI" id="CHEBI:456216"/>
        <dbReference type="EC" id="4.2.1.136"/>
    </reaction>
</comment>
<comment type="caution">
    <text evidence="8">The sequence shown here is derived from an EMBL/GenBank/DDBJ whole genome shotgun (WGS) entry which is preliminary data.</text>
</comment>
<organism evidence="8 9">
    <name type="scientific">candidate division CPR3 bacterium 4484_211</name>
    <dbReference type="NCBI Taxonomy" id="1968527"/>
    <lineage>
        <taxon>Bacteria</taxon>
        <taxon>Bacteria division CPR3</taxon>
    </lineage>
</organism>
<feature type="binding site" evidence="6">
    <location>
        <position position="227"/>
    </location>
    <ligand>
        <name>(6S)-NADPHX</name>
        <dbReference type="ChEBI" id="CHEBI:64076"/>
    </ligand>
</feature>
<dbReference type="STRING" id="1968527.B5M47_03770"/>
<evidence type="ECO:0000313" key="8">
    <source>
        <dbReference type="EMBL" id="OQX50509.1"/>
    </source>
</evidence>
<evidence type="ECO:0000256" key="6">
    <source>
        <dbReference type="HAMAP-Rule" id="MF_01965"/>
    </source>
</evidence>
<dbReference type="PANTHER" id="PTHR12592">
    <property type="entry name" value="ATP-DEPENDENT (S)-NAD(P)H-HYDRATE DEHYDRATASE FAMILY MEMBER"/>
    <property type="match status" value="1"/>
</dbReference>
<comment type="function">
    <text evidence="6">Catalyzes the dehydration of the S-form of NAD(P)HX at the expense of ADP, which is converted to AMP. Together with NAD(P)HX epimerase, which catalyzes the epimerization of the S- and R-forms, the enzyme allows the repair of both epimers of NAD(P)HX, a damaged form of NAD(P)H that is a result of enzymatic or heat-dependent hydration.</text>
</comment>
<comment type="catalytic activity">
    <reaction evidence="6">
        <text>(6S)-NADHX + ADP = AMP + phosphate + NADH + H(+)</text>
        <dbReference type="Rhea" id="RHEA:32223"/>
        <dbReference type="ChEBI" id="CHEBI:15378"/>
        <dbReference type="ChEBI" id="CHEBI:43474"/>
        <dbReference type="ChEBI" id="CHEBI:57945"/>
        <dbReference type="ChEBI" id="CHEBI:64074"/>
        <dbReference type="ChEBI" id="CHEBI:456215"/>
        <dbReference type="ChEBI" id="CHEBI:456216"/>
        <dbReference type="EC" id="4.2.1.136"/>
    </reaction>
</comment>